<comment type="caution">
    <text evidence="3">The sequence shown here is derived from an EMBL/GenBank/DDBJ whole genome shotgun (WGS) entry which is preliminary data.</text>
</comment>
<dbReference type="GO" id="GO:0003955">
    <property type="term" value="F:NAD(P)H dehydrogenase (quinone) activity"/>
    <property type="evidence" value="ECO:0007669"/>
    <property type="project" value="TreeGrafter"/>
</dbReference>
<evidence type="ECO:0000313" key="3">
    <source>
        <dbReference type="EMBL" id="MBB4077520.1"/>
    </source>
</evidence>
<gene>
    <name evidence="3" type="ORF">GGR28_000121</name>
</gene>
<dbReference type="RefSeq" id="WP_183493782.1">
    <property type="nucleotide sequence ID" value="NZ_JACIFF010000001.1"/>
</dbReference>
<evidence type="ECO:0000259" key="2">
    <source>
        <dbReference type="Pfam" id="PF02525"/>
    </source>
</evidence>
<evidence type="ECO:0000313" key="4">
    <source>
        <dbReference type="Proteomes" id="UP000576209"/>
    </source>
</evidence>
<dbReference type="Proteomes" id="UP000576209">
    <property type="component" value="Unassembled WGS sequence"/>
</dbReference>
<dbReference type="AlphaFoldDB" id="A0A840DX58"/>
<protein>
    <submittedName>
        <fullName evidence="3">Glutathione-regulated potassium-efflux system ancillary protein KefG</fullName>
    </submittedName>
</protein>
<dbReference type="InterPro" id="IPR029039">
    <property type="entry name" value="Flavoprotein-like_sf"/>
</dbReference>
<reference evidence="3 4" key="1">
    <citation type="submission" date="2020-08" db="EMBL/GenBank/DDBJ databases">
        <title>Genomic Encyclopedia of Type Strains, Phase IV (KMG-IV): sequencing the most valuable type-strain genomes for metagenomic binning, comparative biology and taxonomic classification.</title>
        <authorList>
            <person name="Goeker M."/>
        </authorList>
    </citation>
    <scope>NUCLEOTIDE SEQUENCE [LARGE SCALE GENOMIC DNA]</scope>
    <source>
        <strain evidence="3 4">DSM 105137</strain>
    </source>
</reference>
<name>A0A840DX58_9BACT</name>
<sequence length="201" mass="24037">MSNVLVLFAHPELERSRVHRSLITGLPQLSGVTFRDLYQLYPDFHIDVAREQELLLLHDFIIWQYPMNWYSMPPLLKQWIEMTFEYRWAYGPGGIYLRGKRVMNVLTAGGERDTYRPNRYNRFPVPEFLRPLQQTARRCGMEYLPPYVIHVTRQLASEQVDRERERYHTFLRGVVADRFDTADWQDIAYANEVLDLPNELR</sequence>
<dbReference type="GO" id="GO:0009055">
    <property type="term" value="F:electron transfer activity"/>
    <property type="evidence" value="ECO:0007669"/>
    <property type="project" value="TreeGrafter"/>
</dbReference>
<proteinExistence type="predicted"/>
<dbReference type="Pfam" id="PF02525">
    <property type="entry name" value="Flavodoxin_2"/>
    <property type="match status" value="1"/>
</dbReference>
<dbReference type="PANTHER" id="PTHR47307">
    <property type="entry name" value="GLUTATHIONE-REGULATED POTASSIUM-EFFLUX SYSTEM ANCILLARY PROTEIN KEFG"/>
    <property type="match status" value="1"/>
</dbReference>
<dbReference type="GO" id="GO:0010181">
    <property type="term" value="F:FMN binding"/>
    <property type="evidence" value="ECO:0007669"/>
    <property type="project" value="TreeGrafter"/>
</dbReference>
<keyword evidence="4" id="KW-1185">Reference proteome</keyword>
<keyword evidence="1" id="KW-0560">Oxidoreductase</keyword>
<dbReference type="PANTHER" id="PTHR47307:SF1">
    <property type="entry name" value="GLUTATHIONE-REGULATED POTASSIUM-EFFLUX SYSTEM ANCILLARY PROTEIN KEFG"/>
    <property type="match status" value="1"/>
</dbReference>
<dbReference type="InterPro" id="IPR003680">
    <property type="entry name" value="Flavodoxin_fold"/>
</dbReference>
<accession>A0A840DX58</accession>
<dbReference type="InterPro" id="IPR046980">
    <property type="entry name" value="KefG/KefF"/>
</dbReference>
<dbReference type="Gene3D" id="3.40.50.360">
    <property type="match status" value="1"/>
</dbReference>
<evidence type="ECO:0000256" key="1">
    <source>
        <dbReference type="ARBA" id="ARBA00023002"/>
    </source>
</evidence>
<dbReference type="SUPFAM" id="SSF52218">
    <property type="entry name" value="Flavoproteins"/>
    <property type="match status" value="1"/>
</dbReference>
<organism evidence="3 4">
    <name type="scientific">Neolewinella aquimaris</name>
    <dbReference type="NCBI Taxonomy" id="1835722"/>
    <lineage>
        <taxon>Bacteria</taxon>
        <taxon>Pseudomonadati</taxon>
        <taxon>Bacteroidota</taxon>
        <taxon>Saprospiria</taxon>
        <taxon>Saprospirales</taxon>
        <taxon>Lewinellaceae</taxon>
        <taxon>Neolewinella</taxon>
    </lineage>
</organism>
<dbReference type="EMBL" id="JACIFF010000001">
    <property type="protein sequence ID" value="MBB4077520.1"/>
    <property type="molecule type" value="Genomic_DNA"/>
</dbReference>
<feature type="domain" description="Flavodoxin-like fold" evidence="2">
    <location>
        <begin position="3"/>
        <end position="169"/>
    </location>
</feature>